<dbReference type="PANTHER" id="PTHR34295:SF4">
    <property type="entry name" value="BIOTIN TRANSPORTER BIOY-RELATED"/>
    <property type="match status" value="1"/>
</dbReference>
<comment type="subcellular location">
    <subcellularLocation>
        <location evidence="1 8">Cell membrane</location>
        <topology evidence="1 8">Multi-pass membrane protein</topology>
    </subcellularLocation>
</comment>
<dbReference type="GO" id="GO:0005886">
    <property type="term" value="C:plasma membrane"/>
    <property type="evidence" value="ECO:0007669"/>
    <property type="project" value="UniProtKB-SubCell"/>
</dbReference>
<dbReference type="AlphaFoldDB" id="A0A7W5TZI3"/>
<comment type="similarity">
    <text evidence="2 8">Belongs to the BioY family.</text>
</comment>
<sequence length="205" mass="20871">MTNSETETDAPRQGGSGRRRSAPSVGSAARNISQMAIFAALVAVLGQVAAIPVGPVPITLQTLGVMLTGAVLGPWRGAGAMLLLNALTAAGMPLMSQGSGGLGVYAGPTAGFALGFIPGALVIGLIIQHRWPLSWWRTIVGVLLGAAVIYACGIPVMAYQLGISLQQALGVNLIFLPGDGLKAAMTVGITHSLARAYPAAFTGRR</sequence>
<evidence type="ECO:0000256" key="9">
    <source>
        <dbReference type="SAM" id="MobiDB-lite"/>
    </source>
</evidence>
<evidence type="ECO:0000256" key="10">
    <source>
        <dbReference type="SAM" id="Phobius"/>
    </source>
</evidence>
<evidence type="ECO:0000256" key="4">
    <source>
        <dbReference type="ARBA" id="ARBA00022475"/>
    </source>
</evidence>
<evidence type="ECO:0000256" key="3">
    <source>
        <dbReference type="ARBA" id="ARBA00022448"/>
    </source>
</evidence>
<dbReference type="PIRSF" id="PIRSF016661">
    <property type="entry name" value="BioY"/>
    <property type="match status" value="1"/>
</dbReference>
<dbReference type="RefSeq" id="WP_183356890.1">
    <property type="nucleotide sequence ID" value="NZ_BAABKR010000004.1"/>
</dbReference>
<feature type="transmembrane region" description="Helical" evidence="10">
    <location>
        <begin position="36"/>
        <end position="55"/>
    </location>
</feature>
<evidence type="ECO:0000256" key="1">
    <source>
        <dbReference type="ARBA" id="ARBA00004651"/>
    </source>
</evidence>
<name>A0A7W5TZI3_9MICC</name>
<accession>A0A7W5TZI3</accession>
<evidence type="ECO:0000313" key="11">
    <source>
        <dbReference type="EMBL" id="MBB3666436.1"/>
    </source>
</evidence>
<proteinExistence type="inferred from homology"/>
<dbReference type="PANTHER" id="PTHR34295">
    <property type="entry name" value="BIOTIN TRANSPORTER BIOY"/>
    <property type="match status" value="1"/>
</dbReference>
<evidence type="ECO:0000256" key="8">
    <source>
        <dbReference type="PIRNR" id="PIRNR016661"/>
    </source>
</evidence>
<keyword evidence="4 8" id="KW-1003">Cell membrane</keyword>
<keyword evidence="5 10" id="KW-0812">Transmembrane</keyword>
<keyword evidence="6 10" id="KW-1133">Transmembrane helix</keyword>
<keyword evidence="12" id="KW-1185">Reference proteome</keyword>
<evidence type="ECO:0000256" key="5">
    <source>
        <dbReference type="ARBA" id="ARBA00022692"/>
    </source>
</evidence>
<comment type="caution">
    <text evidence="11">The sequence shown here is derived from an EMBL/GenBank/DDBJ whole genome shotgun (WGS) entry which is preliminary data.</text>
</comment>
<dbReference type="Pfam" id="PF02632">
    <property type="entry name" value="BioY"/>
    <property type="match status" value="1"/>
</dbReference>
<keyword evidence="7 8" id="KW-0472">Membrane</keyword>
<organism evidence="11 12">
    <name type="scientific">Garicola koreensis</name>
    <dbReference type="NCBI Taxonomy" id="1262554"/>
    <lineage>
        <taxon>Bacteria</taxon>
        <taxon>Bacillati</taxon>
        <taxon>Actinomycetota</taxon>
        <taxon>Actinomycetes</taxon>
        <taxon>Micrococcales</taxon>
        <taxon>Micrococcaceae</taxon>
        <taxon>Garicola</taxon>
    </lineage>
</organism>
<dbReference type="EMBL" id="JACIBT010000001">
    <property type="protein sequence ID" value="MBB3666436.1"/>
    <property type="molecule type" value="Genomic_DNA"/>
</dbReference>
<dbReference type="Gene3D" id="1.10.1760.20">
    <property type="match status" value="1"/>
</dbReference>
<evidence type="ECO:0000313" key="12">
    <source>
        <dbReference type="Proteomes" id="UP000547528"/>
    </source>
</evidence>
<feature type="region of interest" description="Disordered" evidence="9">
    <location>
        <begin position="1"/>
        <end position="25"/>
    </location>
</feature>
<evidence type="ECO:0000256" key="6">
    <source>
        <dbReference type="ARBA" id="ARBA00022989"/>
    </source>
</evidence>
<protein>
    <recommendedName>
        <fullName evidence="8">Biotin transporter</fullName>
    </recommendedName>
</protein>
<feature type="transmembrane region" description="Helical" evidence="10">
    <location>
        <begin position="102"/>
        <end position="127"/>
    </location>
</feature>
<dbReference type="InterPro" id="IPR003784">
    <property type="entry name" value="BioY"/>
</dbReference>
<feature type="transmembrane region" description="Helical" evidence="10">
    <location>
        <begin position="139"/>
        <end position="159"/>
    </location>
</feature>
<dbReference type="GO" id="GO:0015225">
    <property type="term" value="F:biotin transmembrane transporter activity"/>
    <property type="evidence" value="ECO:0007669"/>
    <property type="project" value="UniProtKB-UniRule"/>
</dbReference>
<evidence type="ECO:0000256" key="2">
    <source>
        <dbReference type="ARBA" id="ARBA00010692"/>
    </source>
</evidence>
<gene>
    <name evidence="11" type="ORF">FHX47_000029</name>
</gene>
<keyword evidence="3 8" id="KW-0813">Transport</keyword>
<dbReference type="Proteomes" id="UP000547528">
    <property type="component" value="Unassembled WGS sequence"/>
</dbReference>
<reference evidence="11 12" key="1">
    <citation type="submission" date="2020-08" db="EMBL/GenBank/DDBJ databases">
        <title>Sequencing the genomes of 1000 actinobacteria strains.</title>
        <authorList>
            <person name="Klenk H.-P."/>
        </authorList>
    </citation>
    <scope>NUCLEOTIDE SEQUENCE [LARGE SCALE GENOMIC DNA]</scope>
    <source>
        <strain evidence="11 12">DSM 28238</strain>
    </source>
</reference>
<evidence type="ECO:0000256" key="7">
    <source>
        <dbReference type="ARBA" id="ARBA00023136"/>
    </source>
</evidence>